<organism evidence="1 2">
    <name type="scientific">Methanooceanicella nereidis</name>
    <dbReference type="NCBI Taxonomy" id="2052831"/>
    <lineage>
        <taxon>Archaea</taxon>
        <taxon>Methanobacteriati</taxon>
        <taxon>Methanobacteriota</taxon>
        <taxon>Stenosarchaea group</taxon>
        <taxon>Methanomicrobia</taxon>
        <taxon>Methanocellales</taxon>
        <taxon>Methanocellaceae</taxon>
        <taxon>Methanooceanicella</taxon>
    </lineage>
</organism>
<protein>
    <submittedName>
        <fullName evidence="1">Uncharacterized protein</fullName>
    </submittedName>
</protein>
<sequence length="160" mass="18145">MRYYKPLIILLLIASIILSSGCICTKGLIRERTPTPGPTYAPVQTPVPQDPQVNDPLAGSWVSVEKQSPYGYSHVNVQFFAAYNKLTFINHDKGTRTDGKWEFFSDDIPGVRAYRISFTGQESTTYLLKYYPKDPFNPNDNRETITIDGLGDYSIILKRE</sequence>
<comment type="caution">
    <text evidence="1">The sequence shown here is derived from an EMBL/GenBank/DDBJ whole genome shotgun (WGS) entry which is preliminary data.</text>
</comment>
<evidence type="ECO:0000313" key="1">
    <source>
        <dbReference type="EMBL" id="MCD1295101.1"/>
    </source>
</evidence>
<accession>A0AAP2RE38</accession>
<reference evidence="1 2" key="1">
    <citation type="submission" date="2017-11" db="EMBL/GenBank/DDBJ databases">
        <title>Isolation and Characterization of Family Methanocellaceae Species from Potential Methane Hydrate Area Offshore Southwestern Taiwan.</title>
        <authorList>
            <person name="Zhang W.-L."/>
            <person name="Chen W.-C."/>
            <person name="Lai M.-C."/>
            <person name="Chen S.-C."/>
        </authorList>
    </citation>
    <scope>NUCLEOTIDE SEQUENCE [LARGE SCALE GENOMIC DNA]</scope>
    <source>
        <strain evidence="1 2">CWC-04</strain>
    </source>
</reference>
<name>A0AAP2RE38_9EURY</name>
<evidence type="ECO:0000313" key="2">
    <source>
        <dbReference type="Proteomes" id="UP001320159"/>
    </source>
</evidence>
<dbReference type="Proteomes" id="UP001320159">
    <property type="component" value="Unassembled WGS sequence"/>
</dbReference>
<proteinExistence type="predicted"/>
<dbReference type="EMBL" id="PGCK01000006">
    <property type="protein sequence ID" value="MCD1295101.1"/>
    <property type="molecule type" value="Genomic_DNA"/>
</dbReference>
<gene>
    <name evidence="1" type="ORF">CUJ83_08835</name>
</gene>
<dbReference type="AlphaFoldDB" id="A0AAP2RE38"/>
<dbReference type="PROSITE" id="PS51257">
    <property type="entry name" value="PROKAR_LIPOPROTEIN"/>
    <property type="match status" value="1"/>
</dbReference>
<keyword evidence="2" id="KW-1185">Reference proteome</keyword>
<dbReference type="RefSeq" id="WP_230741946.1">
    <property type="nucleotide sequence ID" value="NZ_PGCK01000006.1"/>
</dbReference>